<dbReference type="AlphaFoldDB" id="A0A0A9HIX2"/>
<keyword evidence="1" id="KW-1133">Transmembrane helix</keyword>
<feature type="transmembrane region" description="Helical" evidence="1">
    <location>
        <begin position="25"/>
        <end position="44"/>
    </location>
</feature>
<sequence length="67" mass="7598">MAITCRGRQAGWIPQDLNQGHVDRFFFVIAALNAMDLFVFVVFAKRYRHAKSIKTGPGADEDSVEQR</sequence>
<evidence type="ECO:0000313" key="2">
    <source>
        <dbReference type="EMBL" id="JAE34821.1"/>
    </source>
</evidence>
<keyword evidence="1" id="KW-0472">Membrane</keyword>
<reference evidence="2" key="1">
    <citation type="submission" date="2014-09" db="EMBL/GenBank/DDBJ databases">
        <authorList>
            <person name="Magalhaes I.L.F."/>
            <person name="Oliveira U."/>
            <person name="Santos F.R."/>
            <person name="Vidigal T.H.D.A."/>
            <person name="Brescovit A.D."/>
            <person name="Santos A.J."/>
        </authorList>
    </citation>
    <scope>NUCLEOTIDE SEQUENCE</scope>
    <source>
        <tissue evidence="2">Shoot tissue taken approximately 20 cm above the soil surface</tissue>
    </source>
</reference>
<dbReference type="Gene3D" id="1.20.1250.20">
    <property type="entry name" value="MFS general substrate transporter like domains"/>
    <property type="match status" value="1"/>
</dbReference>
<name>A0A0A9HIX2_ARUDO</name>
<protein>
    <submittedName>
        <fullName evidence="2">Uncharacterized protein</fullName>
    </submittedName>
</protein>
<evidence type="ECO:0000256" key="1">
    <source>
        <dbReference type="SAM" id="Phobius"/>
    </source>
</evidence>
<dbReference type="EMBL" id="GBRH01163075">
    <property type="protein sequence ID" value="JAE34821.1"/>
    <property type="molecule type" value="Transcribed_RNA"/>
</dbReference>
<accession>A0A0A9HIX2</accession>
<organism evidence="2">
    <name type="scientific">Arundo donax</name>
    <name type="common">Giant reed</name>
    <name type="synonym">Donax arundinaceus</name>
    <dbReference type="NCBI Taxonomy" id="35708"/>
    <lineage>
        <taxon>Eukaryota</taxon>
        <taxon>Viridiplantae</taxon>
        <taxon>Streptophyta</taxon>
        <taxon>Embryophyta</taxon>
        <taxon>Tracheophyta</taxon>
        <taxon>Spermatophyta</taxon>
        <taxon>Magnoliopsida</taxon>
        <taxon>Liliopsida</taxon>
        <taxon>Poales</taxon>
        <taxon>Poaceae</taxon>
        <taxon>PACMAD clade</taxon>
        <taxon>Arundinoideae</taxon>
        <taxon>Arundineae</taxon>
        <taxon>Arundo</taxon>
    </lineage>
</organism>
<keyword evidence="1" id="KW-0812">Transmembrane</keyword>
<proteinExistence type="predicted"/>
<reference evidence="2" key="2">
    <citation type="journal article" date="2015" name="Data Brief">
        <title>Shoot transcriptome of the giant reed, Arundo donax.</title>
        <authorList>
            <person name="Barrero R.A."/>
            <person name="Guerrero F.D."/>
            <person name="Moolhuijzen P."/>
            <person name="Goolsby J.A."/>
            <person name="Tidwell J."/>
            <person name="Bellgard S.E."/>
            <person name="Bellgard M.I."/>
        </authorList>
    </citation>
    <scope>NUCLEOTIDE SEQUENCE</scope>
    <source>
        <tissue evidence="2">Shoot tissue taken approximately 20 cm above the soil surface</tissue>
    </source>
</reference>
<dbReference type="InterPro" id="IPR036259">
    <property type="entry name" value="MFS_trans_sf"/>
</dbReference>